<evidence type="ECO:0000256" key="2">
    <source>
        <dbReference type="ARBA" id="ARBA00023043"/>
    </source>
</evidence>
<keyword evidence="1" id="KW-0677">Repeat</keyword>
<dbReference type="PANTHER" id="PTHR24189:SF50">
    <property type="entry name" value="ANKYRIN REPEAT AND SOCS BOX PROTEIN 2"/>
    <property type="match status" value="1"/>
</dbReference>
<evidence type="ECO:0000256" key="1">
    <source>
        <dbReference type="ARBA" id="ARBA00022737"/>
    </source>
</evidence>
<evidence type="ECO:0000256" key="3">
    <source>
        <dbReference type="PROSITE-ProRule" id="PRU00023"/>
    </source>
</evidence>
<feature type="compositionally biased region" description="Pro residues" evidence="4">
    <location>
        <begin position="153"/>
        <end position="168"/>
    </location>
</feature>
<organism evidence="5 6">
    <name type="scientific">Anaeramoeba ignava</name>
    <name type="common">Anaerobic marine amoeba</name>
    <dbReference type="NCBI Taxonomy" id="1746090"/>
    <lineage>
        <taxon>Eukaryota</taxon>
        <taxon>Metamonada</taxon>
        <taxon>Anaeramoebidae</taxon>
        <taxon>Anaeramoeba</taxon>
    </lineage>
</organism>
<dbReference type="Proteomes" id="UP001149090">
    <property type="component" value="Unassembled WGS sequence"/>
</dbReference>
<feature type="region of interest" description="Disordered" evidence="4">
    <location>
        <begin position="146"/>
        <end position="177"/>
    </location>
</feature>
<dbReference type="Gene3D" id="1.25.40.20">
    <property type="entry name" value="Ankyrin repeat-containing domain"/>
    <property type="match status" value="1"/>
</dbReference>
<feature type="repeat" description="ANK" evidence="3">
    <location>
        <begin position="81"/>
        <end position="113"/>
    </location>
</feature>
<dbReference type="InterPro" id="IPR036770">
    <property type="entry name" value="Ankyrin_rpt-contain_sf"/>
</dbReference>
<dbReference type="SMART" id="SM00248">
    <property type="entry name" value="ANK"/>
    <property type="match status" value="2"/>
</dbReference>
<dbReference type="InterPro" id="IPR002110">
    <property type="entry name" value="Ankyrin_rpt"/>
</dbReference>
<protein>
    <submittedName>
        <fullName evidence="5">Ankyrin repeat-containing protein</fullName>
    </submittedName>
</protein>
<keyword evidence="2 3" id="KW-0040">ANK repeat</keyword>
<gene>
    <name evidence="5" type="ORF">M0811_11320</name>
</gene>
<dbReference type="PANTHER" id="PTHR24189">
    <property type="entry name" value="MYOTROPHIN"/>
    <property type="match status" value="1"/>
</dbReference>
<dbReference type="InterPro" id="IPR050745">
    <property type="entry name" value="Multifunctional_regulatory"/>
</dbReference>
<sequence length="300" mass="35081">MSNKKLEKLKKMKKEDAQTYFQKKIFDLDIEQLQILIEKEVDINQHHNKTALHFFCETAETFDLAEYLASQPNIRIDEVDSGFTSLHYACQHNLSETAKMLCSKGADFNKEIEEVISENPRQIQKKKPEDLFSDPKKQNPFLEFIYSKKTPKPQTPPKTPPQTPPGPSPNTSDDENIIEPIEIKPIEIKEIEIEPMEFENITEIHFSQEIDLPNFFTVFQQIHSKLLQFQKNPTPVDSFNQQIAHLKGLFEKCVQIFQRINQESKNGNFSKIKKKEEELFDSLFMGFFAIEKIEKEIQKK</sequence>
<reference evidence="5" key="1">
    <citation type="submission" date="2022-10" db="EMBL/GenBank/DDBJ databases">
        <title>Novel sulphate-reducing endosymbionts in the free-living metamonad Anaeramoeba.</title>
        <authorList>
            <person name="Jerlstrom-Hultqvist J."/>
            <person name="Cepicka I."/>
            <person name="Gallot-Lavallee L."/>
            <person name="Salas-Leiva D."/>
            <person name="Curtis B.A."/>
            <person name="Zahonova K."/>
            <person name="Pipaliya S."/>
            <person name="Dacks J."/>
            <person name="Roger A.J."/>
        </authorList>
    </citation>
    <scope>NUCLEOTIDE SEQUENCE</scope>
    <source>
        <strain evidence="5">BMAN</strain>
    </source>
</reference>
<dbReference type="PROSITE" id="PS50297">
    <property type="entry name" value="ANK_REP_REGION"/>
    <property type="match status" value="1"/>
</dbReference>
<keyword evidence="6" id="KW-1185">Reference proteome</keyword>
<evidence type="ECO:0000313" key="5">
    <source>
        <dbReference type="EMBL" id="KAJ5070115.1"/>
    </source>
</evidence>
<dbReference type="Pfam" id="PF12796">
    <property type="entry name" value="Ank_2"/>
    <property type="match status" value="1"/>
</dbReference>
<evidence type="ECO:0000256" key="4">
    <source>
        <dbReference type="SAM" id="MobiDB-lite"/>
    </source>
</evidence>
<dbReference type="AlphaFoldDB" id="A0A9Q0LF60"/>
<comment type="caution">
    <text evidence="5">The sequence shown here is derived from an EMBL/GenBank/DDBJ whole genome shotgun (WGS) entry which is preliminary data.</text>
</comment>
<evidence type="ECO:0000313" key="6">
    <source>
        <dbReference type="Proteomes" id="UP001149090"/>
    </source>
</evidence>
<dbReference type="PROSITE" id="PS50088">
    <property type="entry name" value="ANK_REPEAT"/>
    <property type="match status" value="1"/>
</dbReference>
<dbReference type="EMBL" id="JAPDFW010000099">
    <property type="protein sequence ID" value="KAJ5070115.1"/>
    <property type="molecule type" value="Genomic_DNA"/>
</dbReference>
<accession>A0A9Q0LF60</accession>
<dbReference type="SUPFAM" id="SSF48403">
    <property type="entry name" value="Ankyrin repeat"/>
    <property type="match status" value="1"/>
</dbReference>
<proteinExistence type="predicted"/>
<name>A0A9Q0LF60_ANAIG</name>